<dbReference type="Gene3D" id="1.20.1270.60">
    <property type="entry name" value="Arfaptin homology (AH) domain/BAR domain"/>
    <property type="match status" value="1"/>
</dbReference>
<organism evidence="3 4">
    <name type="scientific">Rotaria magnacalcarata</name>
    <dbReference type="NCBI Taxonomy" id="392030"/>
    <lineage>
        <taxon>Eukaryota</taxon>
        <taxon>Metazoa</taxon>
        <taxon>Spiralia</taxon>
        <taxon>Gnathifera</taxon>
        <taxon>Rotifera</taxon>
        <taxon>Eurotatoria</taxon>
        <taxon>Bdelloidea</taxon>
        <taxon>Philodinida</taxon>
        <taxon>Philodinidae</taxon>
        <taxon>Rotaria</taxon>
    </lineage>
</organism>
<dbReference type="AlphaFoldDB" id="A0A821MKA4"/>
<keyword evidence="4" id="KW-1185">Reference proteome</keyword>
<evidence type="ECO:0000313" key="4">
    <source>
        <dbReference type="Proteomes" id="UP000663866"/>
    </source>
</evidence>
<comment type="caution">
    <text evidence="3">The sequence shown here is derived from an EMBL/GenBank/DDBJ whole genome shotgun (WGS) entry which is preliminary data.</text>
</comment>
<gene>
    <name evidence="2" type="ORF">OVN521_LOCUS49518</name>
    <name evidence="3" type="ORF">OVN521_LOCUS50759</name>
</gene>
<feature type="non-terminal residue" evidence="3">
    <location>
        <position position="40"/>
    </location>
</feature>
<evidence type="ECO:0000259" key="1">
    <source>
        <dbReference type="Pfam" id="PF08397"/>
    </source>
</evidence>
<reference evidence="3" key="1">
    <citation type="submission" date="2021-02" db="EMBL/GenBank/DDBJ databases">
        <authorList>
            <person name="Nowell W R."/>
        </authorList>
    </citation>
    <scope>NUCLEOTIDE SEQUENCE</scope>
</reference>
<feature type="domain" description="IMD" evidence="1">
    <location>
        <begin position="5"/>
        <end position="40"/>
    </location>
</feature>
<dbReference type="GO" id="GO:0007009">
    <property type="term" value="P:plasma membrane organization"/>
    <property type="evidence" value="ECO:0007669"/>
    <property type="project" value="InterPro"/>
</dbReference>
<dbReference type="Proteomes" id="UP000663866">
    <property type="component" value="Unassembled WGS sequence"/>
</dbReference>
<protein>
    <recommendedName>
        <fullName evidence="1">IMD domain-containing protein</fullName>
    </recommendedName>
</protein>
<dbReference type="EMBL" id="CAJOBG010108875">
    <property type="protein sequence ID" value="CAF4733173.1"/>
    <property type="molecule type" value="Genomic_DNA"/>
</dbReference>
<dbReference type="InterPro" id="IPR013606">
    <property type="entry name" value="I-BAR_dom"/>
</dbReference>
<feature type="non-terminal residue" evidence="3">
    <location>
        <position position="1"/>
    </location>
</feature>
<name>A0A821MKA4_9BILA</name>
<dbReference type="InterPro" id="IPR027267">
    <property type="entry name" value="AH/BAR_dom_sf"/>
</dbReference>
<accession>A0A821MKA4</accession>
<dbReference type="Pfam" id="PF08397">
    <property type="entry name" value="IMD"/>
    <property type="match status" value="1"/>
</dbReference>
<dbReference type="EMBL" id="CAJOBG010118551">
    <property type="protein sequence ID" value="CAF4768966.1"/>
    <property type="molecule type" value="Genomic_DNA"/>
</dbReference>
<evidence type="ECO:0000313" key="2">
    <source>
        <dbReference type="EMBL" id="CAF4733173.1"/>
    </source>
</evidence>
<evidence type="ECO:0000313" key="3">
    <source>
        <dbReference type="EMBL" id="CAF4768966.1"/>
    </source>
</evidence>
<sequence>PKHDALHNKLNSAIQEVSNYYGMLEEREKQALRSAMIEER</sequence>
<proteinExistence type="predicted"/>